<sequence>MLQFKDEHGANVVCRFKKLQQVGSLEDYIDEFENFSGRKSAVKPFVRAFKPATIASAIEFARLQEESLPCSIQTHSSTLPSSSSSLKPLLLTPLSTFSSNNKAPLLPTPHTKPVVLRFNLKNNKPTRYIPADVRHKKISKGLCYYCYQPYDRNHKCPLKEPQLFTVEIPGVEEILESSDNEGRIENLESLENAEPLLSVNALNGNQNRHTIRGKGMVNERPFHVLIDSGSTHNFLDLILSKKLGCKIEFIPPQSVAVADGNSLKCQHVCKGFTWRIQNRVFLADMLLITLGGFDMILGVKWLTTLGIIKWASRN</sequence>
<evidence type="ECO:0000313" key="3">
    <source>
        <dbReference type="Proteomes" id="UP000596660"/>
    </source>
</evidence>
<dbReference type="Gene3D" id="2.40.70.10">
    <property type="entry name" value="Acid Proteases"/>
    <property type="match status" value="1"/>
</dbReference>
<dbReference type="InterPro" id="IPR021109">
    <property type="entry name" value="Peptidase_aspartic_dom_sf"/>
</dbReference>
<keyword evidence="1" id="KW-1133">Transmembrane helix</keyword>
<dbReference type="InterPro" id="IPR032567">
    <property type="entry name" value="RTL1-rel"/>
</dbReference>
<name>A0A803N4P4_CHEQI</name>
<dbReference type="Proteomes" id="UP000596660">
    <property type="component" value="Unplaced"/>
</dbReference>
<dbReference type="Gramene" id="AUR62040360-RA">
    <property type="protein sequence ID" value="AUR62040360-RA:cds"/>
    <property type="gene ID" value="AUR62040360"/>
</dbReference>
<dbReference type="EnsemblPlants" id="AUR62040360-RA">
    <property type="protein sequence ID" value="AUR62040360-RA:cds"/>
    <property type="gene ID" value="AUR62040360"/>
</dbReference>
<dbReference type="OMA" id="CKIEFIP"/>
<dbReference type="AlphaFoldDB" id="A0A803N4P4"/>
<keyword evidence="3" id="KW-1185">Reference proteome</keyword>
<feature type="transmembrane region" description="Helical" evidence="1">
    <location>
        <begin position="285"/>
        <end position="308"/>
    </location>
</feature>
<keyword evidence="1" id="KW-0812">Transmembrane</keyword>
<reference evidence="2" key="1">
    <citation type="journal article" date="2017" name="Nature">
        <title>The genome of Chenopodium quinoa.</title>
        <authorList>
            <person name="Jarvis D.E."/>
            <person name="Ho Y.S."/>
            <person name="Lightfoot D.J."/>
            <person name="Schmoeckel S.M."/>
            <person name="Li B."/>
            <person name="Borm T.J.A."/>
            <person name="Ohyanagi H."/>
            <person name="Mineta K."/>
            <person name="Michell C.T."/>
            <person name="Saber N."/>
            <person name="Kharbatia N.M."/>
            <person name="Rupper R.R."/>
            <person name="Sharp A.R."/>
            <person name="Dally N."/>
            <person name="Boughton B.A."/>
            <person name="Woo Y.H."/>
            <person name="Gao G."/>
            <person name="Schijlen E.G.W.M."/>
            <person name="Guo X."/>
            <person name="Momin A.A."/>
            <person name="Negrao S."/>
            <person name="Al-Babili S."/>
            <person name="Gehring C."/>
            <person name="Roessner U."/>
            <person name="Jung C."/>
            <person name="Murphy K."/>
            <person name="Arold S.T."/>
            <person name="Gojobori T."/>
            <person name="van der Linden C.G."/>
            <person name="van Loo E.N."/>
            <person name="Jellen E.N."/>
            <person name="Maughan P.J."/>
            <person name="Tester M."/>
        </authorList>
    </citation>
    <scope>NUCLEOTIDE SEQUENCE [LARGE SCALE GENOMIC DNA]</scope>
    <source>
        <strain evidence="2">cv. PI 614886</strain>
    </source>
</reference>
<evidence type="ECO:0000256" key="1">
    <source>
        <dbReference type="SAM" id="Phobius"/>
    </source>
</evidence>
<keyword evidence="1" id="KW-0472">Membrane</keyword>
<accession>A0A803N4P4</accession>
<dbReference type="SUPFAM" id="SSF50630">
    <property type="entry name" value="Acid proteases"/>
    <property type="match status" value="1"/>
</dbReference>
<protein>
    <recommendedName>
        <fullName evidence="4">Retrotransposon gag domain-containing protein</fullName>
    </recommendedName>
</protein>
<evidence type="ECO:0008006" key="4">
    <source>
        <dbReference type="Google" id="ProtNLM"/>
    </source>
</evidence>
<dbReference type="Pfam" id="PF08284">
    <property type="entry name" value="RVP_2"/>
    <property type="match status" value="1"/>
</dbReference>
<evidence type="ECO:0000313" key="2">
    <source>
        <dbReference type="EnsemblPlants" id="AUR62040360-RA:cds"/>
    </source>
</evidence>
<dbReference type="PANTHER" id="PTHR15503">
    <property type="entry name" value="LDOC1 RELATED"/>
    <property type="match status" value="1"/>
</dbReference>
<organism evidence="2 3">
    <name type="scientific">Chenopodium quinoa</name>
    <name type="common">Quinoa</name>
    <dbReference type="NCBI Taxonomy" id="63459"/>
    <lineage>
        <taxon>Eukaryota</taxon>
        <taxon>Viridiplantae</taxon>
        <taxon>Streptophyta</taxon>
        <taxon>Embryophyta</taxon>
        <taxon>Tracheophyta</taxon>
        <taxon>Spermatophyta</taxon>
        <taxon>Magnoliopsida</taxon>
        <taxon>eudicotyledons</taxon>
        <taxon>Gunneridae</taxon>
        <taxon>Pentapetalae</taxon>
        <taxon>Caryophyllales</taxon>
        <taxon>Chenopodiaceae</taxon>
        <taxon>Chenopodioideae</taxon>
        <taxon>Atripliceae</taxon>
        <taxon>Chenopodium</taxon>
    </lineage>
</organism>
<proteinExistence type="predicted"/>
<dbReference type="CDD" id="cd00303">
    <property type="entry name" value="retropepsin_like"/>
    <property type="match status" value="1"/>
</dbReference>
<dbReference type="PANTHER" id="PTHR15503:SF40">
    <property type="match status" value="1"/>
</dbReference>
<reference evidence="2" key="2">
    <citation type="submission" date="2021-03" db="UniProtKB">
        <authorList>
            <consortium name="EnsemblPlants"/>
        </authorList>
    </citation>
    <scope>IDENTIFICATION</scope>
</reference>